<comment type="caution">
    <text evidence="3">The sequence shown here is derived from an EMBL/GenBank/DDBJ whole genome shotgun (WGS) entry which is preliminary data.</text>
</comment>
<feature type="transmembrane region" description="Helical" evidence="1">
    <location>
        <begin position="85"/>
        <end position="105"/>
    </location>
</feature>
<keyword evidence="1" id="KW-1133">Transmembrane helix</keyword>
<keyword evidence="3" id="KW-0808">Transferase</keyword>
<keyword evidence="1" id="KW-0812">Transmembrane</keyword>
<dbReference type="RefSeq" id="WP_130308528.1">
    <property type="nucleotide sequence ID" value="NZ_SHKN01000005.1"/>
</dbReference>
<feature type="domain" description="Signal transduction histidine kinase internal region" evidence="2">
    <location>
        <begin position="169"/>
        <end position="245"/>
    </location>
</feature>
<dbReference type="GO" id="GO:0000155">
    <property type="term" value="F:phosphorelay sensor kinase activity"/>
    <property type="evidence" value="ECO:0007669"/>
    <property type="project" value="InterPro"/>
</dbReference>
<dbReference type="AlphaFoldDB" id="A0A4Q7V9K0"/>
<dbReference type="Pfam" id="PF06580">
    <property type="entry name" value="His_kinase"/>
    <property type="match status" value="1"/>
</dbReference>
<name>A0A4Q7V9K0_9BACT</name>
<evidence type="ECO:0000313" key="3">
    <source>
        <dbReference type="EMBL" id="RZT91362.1"/>
    </source>
</evidence>
<organism evidence="3 4">
    <name type="scientific">Ancylomarina subtilis</name>
    <dbReference type="NCBI Taxonomy" id="1639035"/>
    <lineage>
        <taxon>Bacteria</taxon>
        <taxon>Pseudomonadati</taxon>
        <taxon>Bacteroidota</taxon>
        <taxon>Bacteroidia</taxon>
        <taxon>Marinilabiliales</taxon>
        <taxon>Marinifilaceae</taxon>
        <taxon>Ancylomarina</taxon>
    </lineage>
</organism>
<proteinExistence type="predicted"/>
<evidence type="ECO:0000256" key="1">
    <source>
        <dbReference type="SAM" id="Phobius"/>
    </source>
</evidence>
<accession>A0A4Q7V9K0</accession>
<keyword evidence="1" id="KW-0472">Membrane</keyword>
<reference evidence="3 4" key="1">
    <citation type="submission" date="2019-02" db="EMBL/GenBank/DDBJ databases">
        <title>Genomic Encyclopedia of Type Strains, Phase IV (KMG-IV): sequencing the most valuable type-strain genomes for metagenomic binning, comparative biology and taxonomic classification.</title>
        <authorList>
            <person name="Goeker M."/>
        </authorList>
    </citation>
    <scope>NUCLEOTIDE SEQUENCE [LARGE SCALE GENOMIC DNA]</scope>
    <source>
        <strain evidence="3 4">DSM 28825</strain>
    </source>
</reference>
<keyword evidence="3" id="KW-0418">Kinase</keyword>
<keyword evidence="4" id="KW-1185">Reference proteome</keyword>
<protein>
    <submittedName>
        <fullName evidence="3">Histidine kinase</fullName>
    </submittedName>
</protein>
<dbReference type="Proteomes" id="UP000293562">
    <property type="component" value="Unassembled WGS sequence"/>
</dbReference>
<dbReference type="InterPro" id="IPR010559">
    <property type="entry name" value="Sig_transdc_His_kin_internal"/>
</dbReference>
<evidence type="ECO:0000313" key="4">
    <source>
        <dbReference type="Proteomes" id="UP000293562"/>
    </source>
</evidence>
<dbReference type="PANTHER" id="PTHR34220">
    <property type="entry name" value="SENSOR HISTIDINE KINASE YPDA"/>
    <property type="match status" value="1"/>
</dbReference>
<dbReference type="OrthoDB" id="9809908at2"/>
<dbReference type="EMBL" id="SHKN01000005">
    <property type="protein sequence ID" value="RZT91362.1"/>
    <property type="molecule type" value="Genomic_DNA"/>
</dbReference>
<feature type="transmembrane region" description="Helical" evidence="1">
    <location>
        <begin position="21"/>
        <end position="40"/>
    </location>
</feature>
<feature type="transmembrane region" description="Helical" evidence="1">
    <location>
        <begin position="125"/>
        <end position="144"/>
    </location>
</feature>
<dbReference type="InterPro" id="IPR050640">
    <property type="entry name" value="Bact_2-comp_sensor_kinase"/>
</dbReference>
<evidence type="ECO:0000259" key="2">
    <source>
        <dbReference type="Pfam" id="PF06580"/>
    </source>
</evidence>
<feature type="transmembrane region" description="Helical" evidence="1">
    <location>
        <begin position="46"/>
        <end position="73"/>
    </location>
</feature>
<dbReference type="GO" id="GO:0016020">
    <property type="term" value="C:membrane"/>
    <property type="evidence" value="ECO:0007669"/>
    <property type="project" value="InterPro"/>
</dbReference>
<gene>
    <name evidence="3" type="ORF">EV201_3177</name>
</gene>
<dbReference type="PANTHER" id="PTHR34220:SF7">
    <property type="entry name" value="SENSOR HISTIDINE KINASE YPDA"/>
    <property type="match status" value="1"/>
</dbReference>
<sequence>MNNYRAKRGELPTQIFKSLKVGLNITLIFTLISSLIMFRHMSLMRIWYAFLISGMYSFGIGTGCSLISMLLDWKIDWITQTRKRVFYGLITTLVYTTFVVLLVNYYRMVTIQGISTEAFWSASKIWQHLFYIILSLGIAVFFHAKGFMREWKHSVTLQNELEKENLASQYEALKSQIDPHFLFNSLNVLSSLVDEDTVLAQKFINRLSHIYRYVLDQKDKELVCLEEELNFADQYIFLQKIRFEKGVTLNTHINYASHNYLTIPLALQILLENIFKHNAISDEKPIFIKIETQGDFLIVSNTINKKNTIQRSHNLGLDNIKARYKYFTDVDVIVEETPEQFCVKLPLIPN</sequence>